<reference evidence="3 4" key="1">
    <citation type="submission" date="2018-06" db="EMBL/GenBank/DDBJ databases">
        <title>Chryseolinea flavus sp. nov., a member of the phylum Bacteroidetes isolated from soil.</title>
        <authorList>
            <person name="Li Y."/>
            <person name="Wang J."/>
        </authorList>
    </citation>
    <scope>NUCLEOTIDE SEQUENCE [LARGE SCALE GENOMIC DNA]</scope>
    <source>
        <strain evidence="3 4">SDU1-6</strain>
    </source>
</reference>
<protein>
    <recommendedName>
        <fullName evidence="2">Glycosyl transferase family 1 domain-containing protein</fullName>
    </recommendedName>
</protein>
<evidence type="ECO:0000313" key="4">
    <source>
        <dbReference type="Proteomes" id="UP000251889"/>
    </source>
</evidence>
<dbReference type="GO" id="GO:0009103">
    <property type="term" value="P:lipopolysaccharide biosynthetic process"/>
    <property type="evidence" value="ECO:0007669"/>
    <property type="project" value="TreeGrafter"/>
</dbReference>
<proteinExistence type="predicted"/>
<gene>
    <name evidence="3" type="ORF">DQQ10_01180</name>
</gene>
<feature type="domain" description="Glycosyl transferase family 1" evidence="2">
    <location>
        <begin position="175"/>
        <end position="320"/>
    </location>
</feature>
<dbReference type="AlphaFoldDB" id="A0A364Y731"/>
<organism evidence="3 4">
    <name type="scientific">Pseudochryseolinea flava</name>
    <dbReference type="NCBI Taxonomy" id="2059302"/>
    <lineage>
        <taxon>Bacteria</taxon>
        <taxon>Pseudomonadati</taxon>
        <taxon>Bacteroidota</taxon>
        <taxon>Cytophagia</taxon>
        <taxon>Cytophagales</taxon>
        <taxon>Fulvivirgaceae</taxon>
        <taxon>Pseudochryseolinea</taxon>
    </lineage>
</organism>
<keyword evidence="4" id="KW-1185">Reference proteome</keyword>
<dbReference type="OrthoDB" id="9811239at2"/>
<accession>A0A364Y731</accession>
<name>A0A364Y731_9BACT</name>
<evidence type="ECO:0000313" key="3">
    <source>
        <dbReference type="EMBL" id="RAW02750.1"/>
    </source>
</evidence>
<evidence type="ECO:0000259" key="2">
    <source>
        <dbReference type="Pfam" id="PF00534"/>
    </source>
</evidence>
<dbReference type="GO" id="GO:0016757">
    <property type="term" value="F:glycosyltransferase activity"/>
    <property type="evidence" value="ECO:0007669"/>
    <property type="project" value="InterPro"/>
</dbReference>
<dbReference type="SUPFAM" id="SSF53756">
    <property type="entry name" value="UDP-Glycosyltransferase/glycogen phosphorylase"/>
    <property type="match status" value="1"/>
</dbReference>
<dbReference type="Proteomes" id="UP000251889">
    <property type="component" value="Unassembled WGS sequence"/>
</dbReference>
<dbReference type="PANTHER" id="PTHR46401">
    <property type="entry name" value="GLYCOSYLTRANSFERASE WBBK-RELATED"/>
    <property type="match status" value="1"/>
</dbReference>
<dbReference type="PANTHER" id="PTHR46401:SF2">
    <property type="entry name" value="GLYCOSYLTRANSFERASE WBBK-RELATED"/>
    <property type="match status" value="1"/>
</dbReference>
<dbReference type="InterPro" id="IPR001296">
    <property type="entry name" value="Glyco_trans_1"/>
</dbReference>
<evidence type="ECO:0000256" key="1">
    <source>
        <dbReference type="ARBA" id="ARBA00022679"/>
    </source>
</evidence>
<sequence length="360" mass="41297">MKVVFLSYARVMNQSDPKTWLQKIIFYTGIAEAMARKVKVESVHCIDYEGTLEQHDVTYHFLRLLKLGIVFPLRLHKYVSKLDADVVIVHGLIFPWQLIQLQNTLRKSSRIFVQHHAEKPLRFHKAFFQRYADQRIEGYFFTEAGLARPWIDAQQIKRNEKVHEVMEVSSSFQCTNVDRDKKRYLWVGRLDHNKDPLTLLNGFSIFLKKNPHCVLTIIFRGGTLRSEVEAIIKEERLSGSVILIEDVPHIELEHHYNQSSFVIATSHYEGSGTAVCEAMSCGCIPVLSEIPSFIFMTGRGKVGFLFERGNAQALANALEKSSFIDVEKYREQVLQQFSKHLSHDAIANKMLSVINDGADG</sequence>
<dbReference type="Pfam" id="PF00534">
    <property type="entry name" value="Glycos_transf_1"/>
    <property type="match status" value="1"/>
</dbReference>
<keyword evidence="1" id="KW-0808">Transferase</keyword>
<dbReference type="EMBL" id="QMFY01000001">
    <property type="protein sequence ID" value="RAW02750.1"/>
    <property type="molecule type" value="Genomic_DNA"/>
</dbReference>
<dbReference type="CDD" id="cd03801">
    <property type="entry name" value="GT4_PimA-like"/>
    <property type="match status" value="1"/>
</dbReference>
<dbReference type="Gene3D" id="3.40.50.2000">
    <property type="entry name" value="Glycogen Phosphorylase B"/>
    <property type="match status" value="1"/>
</dbReference>
<comment type="caution">
    <text evidence="3">The sequence shown here is derived from an EMBL/GenBank/DDBJ whole genome shotgun (WGS) entry which is preliminary data.</text>
</comment>